<dbReference type="EMBL" id="MT141430">
    <property type="protein sequence ID" value="QJA61081.1"/>
    <property type="molecule type" value="Genomic_DNA"/>
</dbReference>
<dbReference type="InterPro" id="IPR044000">
    <property type="entry name" value="Phage_tube_2"/>
</dbReference>
<name>A0A6M3KMG2_9ZZZZ</name>
<accession>A0A6M3KMG2</accession>
<evidence type="ECO:0000313" key="2">
    <source>
        <dbReference type="EMBL" id="QJA83233.1"/>
    </source>
</evidence>
<proteinExistence type="predicted"/>
<sequence>MPRGWETWLRVRGQRDGYGGGAIVTDAFYLCLDSESLAINQEIKENTQKIVQGRAVLETSRSLEGQEPGGQFTYQPRADDILGVLASVMGCYKSVDGGGSLSGTYTFWPLVNQPDFAGTLVTGGDPWIDGAGTAAGTGTYGDTPTDVCALMVDQYLACPTGSNGRRFTDCIVSQVEFNAAVGNELTITPTVNAGSFALVSFVPATDDPTCDIGSYSALDAFHYYQGTIACEGTSYDLNSFRLTINNNVESKKCIGKQTPVAYPFGRCEITGEFESEFDNDTFVRQFLTGADGTLSAVFLNSADKLTITCPLIRYNEPTVNVSDGESLINQTVPFKAFGRAANKLAPPIEVEVACSNLTLRGIRFFPI</sequence>
<protein>
    <submittedName>
        <fullName evidence="2">Putative tail protein</fullName>
    </submittedName>
</protein>
<evidence type="ECO:0000313" key="1">
    <source>
        <dbReference type="EMBL" id="QJA61081.1"/>
    </source>
</evidence>
<gene>
    <name evidence="2" type="ORF">MM415A00305_0031</name>
    <name evidence="1" type="ORF">MM415B01000_0007</name>
</gene>
<dbReference type="Pfam" id="PF18906">
    <property type="entry name" value="Phage_tube_2"/>
    <property type="match status" value="1"/>
</dbReference>
<dbReference type="AlphaFoldDB" id="A0A6M3KMG2"/>
<organism evidence="2">
    <name type="scientific">viral metagenome</name>
    <dbReference type="NCBI Taxonomy" id="1070528"/>
    <lineage>
        <taxon>unclassified sequences</taxon>
        <taxon>metagenomes</taxon>
        <taxon>organismal metagenomes</taxon>
    </lineage>
</organism>
<dbReference type="EMBL" id="MT142506">
    <property type="protein sequence ID" value="QJA83233.1"/>
    <property type="molecule type" value="Genomic_DNA"/>
</dbReference>
<reference evidence="2" key="1">
    <citation type="submission" date="2020-03" db="EMBL/GenBank/DDBJ databases">
        <title>The deep terrestrial virosphere.</title>
        <authorList>
            <person name="Holmfeldt K."/>
            <person name="Nilsson E."/>
            <person name="Simone D."/>
            <person name="Lopez-Fernandez M."/>
            <person name="Wu X."/>
            <person name="de Brujin I."/>
            <person name="Lundin D."/>
            <person name="Andersson A."/>
            <person name="Bertilsson S."/>
            <person name="Dopson M."/>
        </authorList>
    </citation>
    <scope>NUCLEOTIDE SEQUENCE</scope>
    <source>
        <strain evidence="2">MM415A00305</strain>
        <strain evidence="1">MM415B01000</strain>
    </source>
</reference>